<dbReference type="PROSITE" id="PS51257">
    <property type="entry name" value="PROKAR_LIPOPROTEIN"/>
    <property type="match status" value="1"/>
</dbReference>
<dbReference type="PANTHER" id="PTHR21666">
    <property type="entry name" value="PEPTIDASE-RELATED"/>
    <property type="match status" value="1"/>
</dbReference>
<dbReference type="Proteomes" id="UP000288789">
    <property type="component" value="Unassembled WGS sequence"/>
</dbReference>
<dbReference type="PANTHER" id="PTHR21666:SF263">
    <property type="entry name" value="MUREIN HYDROLASE ACTIVATOR NLPD"/>
    <property type="match status" value="1"/>
</dbReference>
<dbReference type="InterPro" id="IPR036779">
    <property type="entry name" value="LysM_dom_sf"/>
</dbReference>
<dbReference type="Pfam" id="PF01476">
    <property type="entry name" value="LysM"/>
    <property type="match status" value="1"/>
</dbReference>
<name>A0A443Z660_9GAMM</name>
<dbReference type="OrthoDB" id="9795421at2"/>
<comment type="caution">
    <text evidence="5">The sequence shown here is derived from an EMBL/GenBank/DDBJ whole genome shotgun (WGS) entry which is preliminary data.</text>
</comment>
<feature type="compositionally biased region" description="Polar residues" evidence="2">
    <location>
        <begin position="117"/>
        <end position="149"/>
    </location>
</feature>
<keyword evidence="3" id="KW-0732">Signal</keyword>
<dbReference type="SUPFAM" id="SSF51261">
    <property type="entry name" value="Duplicated hybrid motif"/>
    <property type="match status" value="1"/>
</dbReference>
<dbReference type="GO" id="GO:0032153">
    <property type="term" value="C:cell division site"/>
    <property type="evidence" value="ECO:0007669"/>
    <property type="project" value="TreeGrafter"/>
</dbReference>
<dbReference type="Gene3D" id="3.10.350.10">
    <property type="entry name" value="LysM domain"/>
    <property type="match status" value="1"/>
</dbReference>
<feature type="chain" id="PRO_5019581597" evidence="3">
    <location>
        <begin position="26"/>
        <end position="284"/>
    </location>
</feature>
<evidence type="ECO:0000259" key="4">
    <source>
        <dbReference type="PROSITE" id="PS51782"/>
    </source>
</evidence>
<evidence type="ECO:0000313" key="5">
    <source>
        <dbReference type="EMBL" id="RWU12258.1"/>
    </source>
</evidence>
<dbReference type="InterPro" id="IPR018392">
    <property type="entry name" value="LysM"/>
</dbReference>
<dbReference type="InterPro" id="IPR050570">
    <property type="entry name" value="Cell_wall_metabolism_enzyme"/>
</dbReference>
<dbReference type="InterPro" id="IPR016047">
    <property type="entry name" value="M23ase_b-sheet_dom"/>
</dbReference>
<evidence type="ECO:0000313" key="6">
    <source>
        <dbReference type="Proteomes" id="UP000288789"/>
    </source>
</evidence>
<dbReference type="PROSITE" id="PS51782">
    <property type="entry name" value="LYSM"/>
    <property type="match status" value="1"/>
</dbReference>
<evidence type="ECO:0000256" key="2">
    <source>
        <dbReference type="SAM" id="MobiDB-lite"/>
    </source>
</evidence>
<accession>A0A443Z660</accession>
<dbReference type="GO" id="GO:0009279">
    <property type="term" value="C:cell outer membrane"/>
    <property type="evidence" value="ECO:0007669"/>
    <property type="project" value="TreeGrafter"/>
</dbReference>
<proteinExistence type="inferred from homology"/>
<dbReference type="SMART" id="SM00257">
    <property type="entry name" value="LysM"/>
    <property type="match status" value="1"/>
</dbReference>
<evidence type="ECO:0000256" key="1">
    <source>
        <dbReference type="ARBA" id="ARBA00038420"/>
    </source>
</evidence>
<dbReference type="CDD" id="cd12797">
    <property type="entry name" value="M23_peptidase"/>
    <property type="match status" value="1"/>
</dbReference>
<comment type="similarity">
    <text evidence="1">Belongs to the E.coli NlpD/Haemophilus LppB family.</text>
</comment>
<dbReference type="GO" id="GO:0004222">
    <property type="term" value="F:metalloendopeptidase activity"/>
    <property type="evidence" value="ECO:0007669"/>
    <property type="project" value="TreeGrafter"/>
</dbReference>
<dbReference type="Pfam" id="PF01551">
    <property type="entry name" value="Peptidase_M23"/>
    <property type="match status" value="1"/>
</dbReference>
<sequence length="284" mass="31100">MCGRVNYVLLVATLCCVGLSGCAQRTEPAPVTRLYKGKSIHDFERASLAAESYTVEPGDTLYSIAFRANEDIRTVAQWNGLAPPYTIVPGQEIRLSGTSKSTVETVASPAKKEYRKSQNSQNKSKPVTVKQQTRATVQTKPIKQPSVVNRNEPPLPASKDIQWQWPSSGRVIREFSTAEAGSKGLDIAGAKGDSVVAAAAGKVVYAGNALKGYGQLIILKHNDDYITAYAHNEKLLVNEQQWVNKGDEIATMGDTDAERVKLHFQVRFRGKSVNPKHYLPRGTQ</sequence>
<dbReference type="EMBL" id="RSFE01000002">
    <property type="protein sequence ID" value="RWU12258.1"/>
    <property type="molecule type" value="Genomic_DNA"/>
</dbReference>
<gene>
    <name evidence="5" type="ORF">EGC76_03455</name>
</gene>
<dbReference type="AlphaFoldDB" id="A0A443Z660"/>
<feature type="domain" description="LysM" evidence="4">
    <location>
        <begin position="51"/>
        <end position="95"/>
    </location>
</feature>
<protein>
    <submittedName>
        <fullName evidence="5">LysM peptidoglycan-binding domain-containing protein</fullName>
    </submittedName>
</protein>
<dbReference type="Gene3D" id="2.70.70.10">
    <property type="entry name" value="Glucose Permease (Domain IIA)"/>
    <property type="match status" value="1"/>
</dbReference>
<dbReference type="CDD" id="cd00118">
    <property type="entry name" value="LysM"/>
    <property type="match status" value="1"/>
</dbReference>
<evidence type="ECO:0000256" key="3">
    <source>
        <dbReference type="SAM" id="SignalP"/>
    </source>
</evidence>
<feature type="signal peptide" evidence="3">
    <location>
        <begin position="1"/>
        <end position="25"/>
    </location>
</feature>
<keyword evidence="6" id="KW-1185">Reference proteome</keyword>
<feature type="region of interest" description="Disordered" evidence="2">
    <location>
        <begin position="98"/>
        <end position="161"/>
    </location>
</feature>
<dbReference type="InterPro" id="IPR011055">
    <property type="entry name" value="Dup_hybrid_motif"/>
</dbReference>
<reference evidence="5 6" key="1">
    <citation type="submission" date="2018-12" db="EMBL/GenBank/DDBJ databases">
        <authorList>
            <person name="Li A."/>
            <person name="Zhang M."/>
            <person name="Zhu H."/>
        </authorList>
    </citation>
    <scope>NUCLEOTIDE SEQUENCE [LARGE SCALE GENOMIC DNA]</scope>
    <source>
        <strain evidence="5 6">R04H25</strain>
    </source>
</reference>
<organism evidence="5 6">
    <name type="scientific">Pseudidiomarina gelatinasegens</name>
    <dbReference type="NCBI Taxonomy" id="2487740"/>
    <lineage>
        <taxon>Bacteria</taxon>
        <taxon>Pseudomonadati</taxon>
        <taxon>Pseudomonadota</taxon>
        <taxon>Gammaproteobacteria</taxon>
        <taxon>Alteromonadales</taxon>
        <taxon>Idiomarinaceae</taxon>
        <taxon>Pseudidiomarina</taxon>
    </lineage>
</organism>